<accession>A0A382N8Z8</accession>
<name>A0A382N8Z8_9ZZZZ</name>
<evidence type="ECO:0000313" key="1">
    <source>
        <dbReference type="EMBL" id="SVC57639.1"/>
    </source>
</evidence>
<feature type="non-terminal residue" evidence="1">
    <location>
        <position position="135"/>
    </location>
</feature>
<dbReference type="SUPFAM" id="SSF54826">
    <property type="entry name" value="Enolase N-terminal domain-like"/>
    <property type="match status" value="1"/>
</dbReference>
<gene>
    <name evidence="1" type="ORF">METZ01_LOCUS310493</name>
</gene>
<reference evidence="1" key="1">
    <citation type="submission" date="2018-05" db="EMBL/GenBank/DDBJ databases">
        <authorList>
            <person name="Lanie J.A."/>
            <person name="Ng W.-L."/>
            <person name="Kazmierczak K.M."/>
            <person name="Andrzejewski T.M."/>
            <person name="Davidsen T.M."/>
            <person name="Wayne K.J."/>
            <person name="Tettelin H."/>
            <person name="Glass J.I."/>
            <person name="Rusch D."/>
            <person name="Podicherti R."/>
            <person name="Tsui H.-C.T."/>
            <person name="Winkler M.E."/>
        </authorList>
    </citation>
    <scope>NUCLEOTIDE SEQUENCE</scope>
</reference>
<dbReference type="Gene3D" id="3.30.390.10">
    <property type="entry name" value="Enolase-like, N-terminal domain"/>
    <property type="match status" value="1"/>
</dbReference>
<proteinExistence type="predicted"/>
<sequence>MHISDTSLEIQREPFARPFGFKGAAFHEKWNLVVRLTDASGQTAVGIGGLAVLWSDADVFFAHTEVGGNVLQTALLEHALQLVKERPFKDPPEMLHHLLPEVHEYGRTITRNPDLHLTFCLIALVALDNAAWLLQ</sequence>
<evidence type="ECO:0008006" key="2">
    <source>
        <dbReference type="Google" id="ProtNLM"/>
    </source>
</evidence>
<dbReference type="InterPro" id="IPR029017">
    <property type="entry name" value="Enolase-like_N"/>
</dbReference>
<organism evidence="1">
    <name type="scientific">marine metagenome</name>
    <dbReference type="NCBI Taxonomy" id="408172"/>
    <lineage>
        <taxon>unclassified sequences</taxon>
        <taxon>metagenomes</taxon>
        <taxon>ecological metagenomes</taxon>
    </lineage>
</organism>
<dbReference type="EMBL" id="UINC01098827">
    <property type="protein sequence ID" value="SVC57639.1"/>
    <property type="molecule type" value="Genomic_DNA"/>
</dbReference>
<protein>
    <recommendedName>
        <fullName evidence="2">Mandelate racemase/muconate lactonizing enzyme N-terminal domain-containing protein</fullName>
    </recommendedName>
</protein>
<dbReference type="AlphaFoldDB" id="A0A382N8Z8"/>